<dbReference type="InterPro" id="IPR000297">
    <property type="entry name" value="PPIase_PpiC"/>
</dbReference>
<dbReference type="GO" id="GO:0003755">
    <property type="term" value="F:peptidyl-prolyl cis-trans isomerase activity"/>
    <property type="evidence" value="ECO:0007669"/>
    <property type="project" value="UniProtKB-KW"/>
</dbReference>
<protein>
    <submittedName>
        <fullName evidence="5">Peptidyl-prolyl cis-trans isomerase SurA</fullName>
    </submittedName>
</protein>
<dbReference type="InterPro" id="IPR050245">
    <property type="entry name" value="PrsA_foldase"/>
</dbReference>
<dbReference type="PANTHER" id="PTHR47245:SF2">
    <property type="entry name" value="PEPTIDYL-PROLYL CIS-TRANS ISOMERASE HP_0175-RELATED"/>
    <property type="match status" value="1"/>
</dbReference>
<accession>A0A2T0TNM1</accession>
<dbReference type="PANTHER" id="PTHR47245">
    <property type="entry name" value="PEPTIDYLPROLYL ISOMERASE"/>
    <property type="match status" value="1"/>
</dbReference>
<feature type="region of interest" description="Disordered" evidence="2">
    <location>
        <begin position="438"/>
        <end position="457"/>
    </location>
</feature>
<feature type="signal peptide" evidence="3">
    <location>
        <begin position="1"/>
        <end position="27"/>
    </location>
</feature>
<evidence type="ECO:0000313" key="5">
    <source>
        <dbReference type="EMBL" id="PRY47231.1"/>
    </source>
</evidence>
<dbReference type="RefSeq" id="WP_106135973.1">
    <property type="nucleotide sequence ID" value="NZ_PVTE01000001.1"/>
</dbReference>
<proteinExistence type="predicted"/>
<dbReference type="PROSITE" id="PS51257">
    <property type="entry name" value="PROKAR_LIPOPROTEIN"/>
    <property type="match status" value="1"/>
</dbReference>
<feature type="domain" description="PpiC" evidence="4">
    <location>
        <begin position="128"/>
        <end position="230"/>
    </location>
</feature>
<feature type="chain" id="PRO_5015606642" evidence="3">
    <location>
        <begin position="28"/>
        <end position="786"/>
    </location>
</feature>
<dbReference type="PROSITE" id="PS50198">
    <property type="entry name" value="PPIC_PPIASE_2"/>
    <property type="match status" value="2"/>
</dbReference>
<reference evidence="5 6" key="1">
    <citation type="submission" date="2018-03" db="EMBL/GenBank/DDBJ databases">
        <title>Genomic Encyclopedia of Archaeal and Bacterial Type Strains, Phase II (KMG-II): from individual species to whole genera.</title>
        <authorList>
            <person name="Goeker M."/>
        </authorList>
    </citation>
    <scope>NUCLEOTIDE SEQUENCE [LARGE SCALE GENOMIC DNA]</scope>
    <source>
        <strain evidence="5 6">DSM 28354</strain>
    </source>
</reference>
<evidence type="ECO:0000256" key="2">
    <source>
        <dbReference type="SAM" id="MobiDB-lite"/>
    </source>
</evidence>
<keyword evidence="6" id="KW-1185">Reference proteome</keyword>
<comment type="caution">
    <text evidence="5">The sequence shown here is derived from an EMBL/GenBank/DDBJ whole genome shotgun (WGS) entry which is preliminary data.</text>
</comment>
<sequence>MRVLTGGLLLTLLAAACKTTTPTTVQTAPPQPTLLTLGNKSFTTDDFFQSFTKNQLSADSVQRTDVRNYFDLYTNLKLKVLAAQAEGRDTTEAFREEIDTYRKQLAQTYLTDKPLIESLAAEAYQRMQQEVNASHLLVAVSEDAAPADTLAAYQRVQALRQRAVAGEDFAKLARENSTDRSTAQMGGNLGYFTAFSVVYPLETAAYKTPVGGISQPVRTRYGYDLLKINDRRPSRGLVRVAHILVRLSPAADEAGQQAARQRIDAAYERLQKGEAFDDVCRDLSDDVTSKLNGGVLPLIETGRQVPAFEEAAFALTKPGELSKPVRTNYGWHIIKLIDRQGIQPYADLAPSLRQRVATDSRAEVLRQATLQRLEKSYTVQANKAVLAATLAKADSSLLRGQWRYTEPLDPALQNKTLVTIANQPFTVNQFFAYVRQKQQPARKPGAPTPVQPVEQPLTGSPAVAMQRLYDRYVGDRLLATEENGLEQKSAEFRSLMNEIRDGVLMSQVMEAHVWEKSVADSTGQLAYFDAHKDRYQFPERIRATLITAPNDAQLTQAREWLGGKAPYALRRMSPALTYAPAQTTVSAKDREALYEVVVNLTRNPDYIVEVAASHDPAERDSVSAGRIRNAVAFLRQNGIGLSRIMEKDYQGTRPGEAKQATATQRRLTFQYFSSNKADVAQALAGHLGLPADAITVSEGLFARGDNPYVDGLAPWKAGTATTLHPAGKAVSVQLGQIEPARPKTFAEARGSVINDYQAQLEHQWLAQLRQQYPAQVNDVELRKLAK</sequence>
<evidence type="ECO:0000259" key="4">
    <source>
        <dbReference type="PROSITE" id="PS50198"/>
    </source>
</evidence>
<dbReference type="InterPro" id="IPR023058">
    <property type="entry name" value="PPIase_PpiC_CS"/>
</dbReference>
<evidence type="ECO:0000313" key="6">
    <source>
        <dbReference type="Proteomes" id="UP000238375"/>
    </source>
</evidence>
<name>A0A2T0TNM1_9BACT</name>
<keyword evidence="1 5" id="KW-0413">Isomerase</keyword>
<dbReference type="OrthoDB" id="14196at2"/>
<dbReference type="EMBL" id="PVTE01000001">
    <property type="protein sequence ID" value="PRY47231.1"/>
    <property type="molecule type" value="Genomic_DNA"/>
</dbReference>
<dbReference type="PROSITE" id="PS01096">
    <property type="entry name" value="PPIC_PPIASE_1"/>
    <property type="match status" value="1"/>
</dbReference>
<dbReference type="InterPro" id="IPR046357">
    <property type="entry name" value="PPIase_dom_sf"/>
</dbReference>
<organism evidence="5 6">
    <name type="scientific">Spirosoma oryzae</name>
    <dbReference type="NCBI Taxonomy" id="1469603"/>
    <lineage>
        <taxon>Bacteria</taxon>
        <taxon>Pseudomonadati</taxon>
        <taxon>Bacteroidota</taxon>
        <taxon>Cytophagia</taxon>
        <taxon>Cytophagales</taxon>
        <taxon>Cytophagaceae</taxon>
        <taxon>Spirosoma</taxon>
    </lineage>
</organism>
<dbReference type="SUPFAM" id="SSF54534">
    <property type="entry name" value="FKBP-like"/>
    <property type="match status" value="2"/>
</dbReference>
<feature type="domain" description="PpiC" evidence="4">
    <location>
        <begin position="235"/>
        <end position="338"/>
    </location>
</feature>
<keyword evidence="1" id="KW-0697">Rotamase</keyword>
<dbReference type="Pfam" id="PF00639">
    <property type="entry name" value="Rotamase"/>
    <property type="match status" value="2"/>
</dbReference>
<gene>
    <name evidence="5" type="ORF">CLV58_101297</name>
</gene>
<evidence type="ECO:0000256" key="1">
    <source>
        <dbReference type="PROSITE-ProRule" id="PRU00278"/>
    </source>
</evidence>
<evidence type="ECO:0000256" key="3">
    <source>
        <dbReference type="SAM" id="SignalP"/>
    </source>
</evidence>
<dbReference type="AlphaFoldDB" id="A0A2T0TNM1"/>
<dbReference type="Gene3D" id="3.10.50.40">
    <property type="match status" value="2"/>
</dbReference>
<dbReference type="Proteomes" id="UP000238375">
    <property type="component" value="Unassembled WGS sequence"/>
</dbReference>
<keyword evidence="3" id="KW-0732">Signal</keyword>